<accession>A0A0E9R4P7</accession>
<name>A0A0E9R4P7_ANGAN</name>
<evidence type="ECO:0000313" key="1">
    <source>
        <dbReference type="EMBL" id="JAH23298.1"/>
    </source>
</evidence>
<reference evidence="1" key="2">
    <citation type="journal article" date="2015" name="Fish Shellfish Immunol.">
        <title>Early steps in the European eel (Anguilla anguilla)-Vibrio vulnificus interaction in the gills: Role of the RtxA13 toxin.</title>
        <authorList>
            <person name="Callol A."/>
            <person name="Pajuelo D."/>
            <person name="Ebbesson L."/>
            <person name="Teles M."/>
            <person name="MacKenzie S."/>
            <person name="Amaro C."/>
        </authorList>
    </citation>
    <scope>NUCLEOTIDE SEQUENCE</scope>
</reference>
<protein>
    <submittedName>
        <fullName evidence="1">Uncharacterized protein</fullName>
    </submittedName>
</protein>
<organism evidence="1">
    <name type="scientific">Anguilla anguilla</name>
    <name type="common">European freshwater eel</name>
    <name type="synonym">Muraena anguilla</name>
    <dbReference type="NCBI Taxonomy" id="7936"/>
    <lineage>
        <taxon>Eukaryota</taxon>
        <taxon>Metazoa</taxon>
        <taxon>Chordata</taxon>
        <taxon>Craniata</taxon>
        <taxon>Vertebrata</taxon>
        <taxon>Euteleostomi</taxon>
        <taxon>Actinopterygii</taxon>
        <taxon>Neopterygii</taxon>
        <taxon>Teleostei</taxon>
        <taxon>Anguilliformes</taxon>
        <taxon>Anguillidae</taxon>
        <taxon>Anguilla</taxon>
    </lineage>
</organism>
<reference evidence="1" key="1">
    <citation type="submission" date="2014-11" db="EMBL/GenBank/DDBJ databases">
        <authorList>
            <person name="Amaro Gonzalez C."/>
        </authorList>
    </citation>
    <scope>NUCLEOTIDE SEQUENCE</scope>
</reference>
<sequence>MSFIPIEFTPWFTIHKLLWTVCSYLNNC</sequence>
<proteinExistence type="predicted"/>
<dbReference type="AlphaFoldDB" id="A0A0E9R4P7"/>
<dbReference type="EMBL" id="GBXM01085279">
    <property type="protein sequence ID" value="JAH23298.1"/>
    <property type="molecule type" value="Transcribed_RNA"/>
</dbReference>